<organism evidence="5">
    <name type="scientific">Volvox carteri f. nagariensis</name>
    <dbReference type="NCBI Taxonomy" id="3068"/>
    <lineage>
        <taxon>Eukaryota</taxon>
        <taxon>Viridiplantae</taxon>
        <taxon>Chlorophyta</taxon>
        <taxon>core chlorophytes</taxon>
        <taxon>Chlorophyceae</taxon>
        <taxon>CS clade</taxon>
        <taxon>Chlamydomonadales</taxon>
        <taxon>Volvocaceae</taxon>
        <taxon>Volvox</taxon>
    </lineage>
</organism>
<feature type="region of interest" description="Disordered" evidence="1">
    <location>
        <begin position="836"/>
        <end position="872"/>
    </location>
</feature>
<dbReference type="Pfam" id="PF25757">
    <property type="entry name" value="TPR_DNAAF5"/>
    <property type="match status" value="2"/>
</dbReference>
<dbReference type="InterPro" id="IPR056497">
    <property type="entry name" value="HEAT_DAAF5"/>
</dbReference>
<dbReference type="OrthoDB" id="413572at2759"/>
<evidence type="ECO:0000313" key="4">
    <source>
        <dbReference type="EMBL" id="EFJ44828.1"/>
    </source>
</evidence>
<keyword evidence="5" id="KW-1185">Reference proteome</keyword>
<dbReference type="PANTHER" id="PTHR16216:SF10">
    <property type="entry name" value="RNA POLYMERASE II ASSEMBLY FACTOR RTP1 C-TERMINAL DOMAIN-CONTAINING PROTEIN"/>
    <property type="match status" value="1"/>
</dbReference>
<dbReference type="AlphaFoldDB" id="D8U5W6"/>
<dbReference type="RefSeq" id="XP_002954111.1">
    <property type="nucleotide sequence ID" value="XM_002954065.1"/>
</dbReference>
<dbReference type="EMBL" id="GL378361">
    <property type="protein sequence ID" value="EFJ44828.1"/>
    <property type="molecule type" value="Genomic_DNA"/>
</dbReference>
<feature type="domain" description="Dynein axonemal assembly factor 5 TPR repeats" evidence="3">
    <location>
        <begin position="183"/>
        <end position="357"/>
    </location>
</feature>
<feature type="region of interest" description="Disordered" evidence="1">
    <location>
        <begin position="1"/>
        <end position="30"/>
    </location>
</feature>
<dbReference type="PANTHER" id="PTHR16216">
    <property type="entry name" value="DYNEIN ASSEMBLY FACTOR 5, AXONEMAL"/>
    <property type="match status" value="1"/>
</dbReference>
<feature type="region of interest" description="Disordered" evidence="1">
    <location>
        <begin position="61"/>
        <end position="113"/>
    </location>
</feature>
<evidence type="ECO:0008006" key="6">
    <source>
        <dbReference type="Google" id="ProtNLM"/>
    </source>
</evidence>
<reference evidence="4 5" key="1">
    <citation type="journal article" date="2010" name="Science">
        <title>Genomic analysis of organismal complexity in the multicellular green alga Volvox carteri.</title>
        <authorList>
            <person name="Prochnik S.E."/>
            <person name="Umen J."/>
            <person name="Nedelcu A.M."/>
            <person name="Hallmann A."/>
            <person name="Miller S.M."/>
            <person name="Nishii I."/>
            <person name="Ferris P."/>
            <person name="Kuo A."/>
            <person name="Mitros T."/>
            <person name="Fritz-Laylin L.K."/>
            <person name="Hellsten U."/>
            <person name="Chapman J."/>
            <person name="Simakov O."/>
            <person name="Rensing S.A."/>
            <person name="Terry A."/>
            <person name="Pangilinan J."/>
            <person name="Kapitonov V."/>
            <person name="Jurka J."/>
            <person name="Salamov A."/>
            <person name="Shapiro H."/>
            <person name="Schmutz J."/>
            <person name="Grimwood J."/>
            <person name="Lindquist E."/>
            <person name="Lucas S."/>
            <person name="Grigoriev I.V."/>
            <person name="Schmitt R."/>
            <person name="Kirk D."/>
            <person name="Rokhsar D.S."/>
        </authorList>
    </citation>
    <scope>NUCLEOTIDE SEQUENCE [LARGE SCALE GENOMIC DNA]</scope>
    <source>
        <strain evidence="5">f. Nagariensis / Eve</strain>
    </source>
</reference>
<accession>D8U5W6</accession>
<sequence length="1235" mass="130571">MSTDNAQAASGAAGATASDKSAGDSGSSNSKVNAIWQQLKSAHGAPKAQGVNFNKLWHGFHSDSAQGKVKPGTTKSAPERGIHQPTPDPVAPKHLQPQPQPQPQPLQPSISSKPDANTALQLVARCVAGLKDSSQAARRRALQDVQVPAESVHSWRWGRQQGVATSLLDNPALSEQWLTERLEGDGLGKALLRRFDDPSDTCREMAVTGLLRLLQAAPGAVLSLLPYAFPVVSERVRHREESSKTLTEPCEEVRVALARLLRCLVTLAGKSFGGYAGEAVELVGALCEDPFHVVQEEACGVVVDMNDVLGLRLQPVARQLVAAVLPLTTAKRHRVRVAALQALRPTMHQGAHEMILEMVAWRDPNVIPVKAFYGDDLKVNFCGKLAADPHPAVRREFLAVVGDWMTGLRERLDHESRLLPFVLSALNDEAPEIQADAVGLLERLGIQYEQDHEKDLKDALSYLPEEAHGIGWQAPGAAGYVYGTIAAGEEATVNGGRAVFVLPGPLRGRPRLGTRRLVQSNFGRVVGALSEELVSWLVEARRRAAALLRTELVLVEEWSEQHLHLVIPALTKVTLLNAEEHGWSWGLRGAITDPEVRSLIRDCCAVIGAFTDPELALQLLQPRLMDEAMADLGHRAAALEVLACVIRGAGPRRTMDPHLGAVLELLTAESLITCEDSRIRKALLEVVEQLVATCGPACNRHNSQLLWLCLHLRAPGREATALQPPPPAVAAPAVAALGTPGEAAAAMESGTGGGGGPGGAVVEASLLPRLAEVCGFSGGVDEMMEAHRAELLAQLDPSSSPNVLLATGVLCRLILPYSSLSYLLYLPDEVLGRVLPPEPPSNQTTSPLTTTPMELDDNNNDNDQDADGDAGRAAAVAAAVEEAATDAMEEDGAGRAAAAATAAPSPSGRRLDLYQHPHAHSRSRSSWLWFWQSTSTSAVLSHLKADLTSWLPRQPRCAMMCLISLEACLNNLPVRDQPTAAAAAPLPPPDEQLATVLILALGACKDLSPPALLAALRCAHAALRRRLLAALTTTSAAAAANAPASGGGGGALHTPPPPAPVHVRLWSQLVQRLADCMSLVGSAACRLQACNVLEMLVGCPDAAAAVLLSYYGDDDKGGCDGDVDGGDHDDGDGGVPALQTICTAISSRLYDAADEVRCAALALARQVVVLVASASQEGGRGAAGGGSLEGIGSGRGGGAVTRLLTEISQLRDVSPGSGFYDEWHAFHGWMEQLGR</sequence>
<dbReference type="Gene3D" id="1.25.10.10">
    <property type="entry name" value="Leucine-rich Repeat Variant"/>
    <property type="match status" value="2"/>
</dbReference>
<dbReference type="eggNOG" id="ENOG502QRXT">
    <property type="taxonomic scope" value="Eukaryota"/>
</dbReference>
<proteinExistence type="predicted"/>
<evidence type="ECO:0000256" key="1">
    <source>
        <dbReference type="SAM" id="MobiDB-lite"/>
    </source>
</evidence>
<dbReference type="Pfam" id="PF24573">
    <property type="entry name" value="HEAT_DAAF5"/>
    <property type="match status" value="1"/>
</dbReference>
<evidence type="ECO:0000259" key="3">
    <source>
        <dbReference type="Pfam" id="PF25757"/>
    </source>
</evidence>
<dbReference type="InterPro" id="IPR057978">
    <property type="entry name" value="TPR_DAAF5"/>
</dbReference>
<feature type="compositionally biased region" description="Acidic residues" evidence="1">
    <location>
        <begin position="854"/>
        <end position="868"/>
    </location>
</feature>
<name>D8U5W6_VOLCA</name>
<dbReference type="Proteomes" id="UP000001058">
    <property type="component" value="Unassembled WGS sequence"/>
</dbReference>
<feature type="compositionally biased region" description="Polar residues" evidence="1">
    <location>
        <begin position="841"/>
        <end position="852"/>
    </location>
</feature>
<feature type="domain" description="Dynein axonemal assembly factor 5 TPR repeats" evidence="3">
    <location>
        <begin position="387"/>
        <end position="458"/>
    </location>
</feature>
<dbReference type="InterPro" id="IPR052623">
    <property type="entry name" value="DAAF5"/>
</dbReference>
<dbReference type="InterPro" id="IPR011989">
    <property type="entry name" value="ARM-like"/>
</dbReference>
<dbReference type="InterPro" id="IPR016024">
    <property type="entry name" value="ARM-type_fold"/>
</dbReference>
<dbReference type="GeneID" id="9617286"/>
<feature type="domain" description="Dynein axonemal assembly factor 5 HEAT-repeat" evidence="2">
    <location>
        <begin position="508"/>
        <end position="711"/>
    </location>
</feature>
<evidence type="ECO:0000313" key="5">
    <source>
        <dbReference type="Proteomes" id="UP000001058"/>
    </source>
</evidence>
<dbReference type="KEGG" id="vcn:VOLCADRAFT_106220"/>
<dbReference type="SUPFAM" id="SSF48371">
    <property type="entry name" value="ARM repeat"/>
    <property type="match status" value="1"/>
</dbReference>
<gene>
    <name evidence="4" type="ORF">VOLCADRAFT_106220</name>
</gene>
<feature type="compositionally biased region" description="Low complexity" evidence="1">
    <location>
        <begin position="894"/>
        <end position="908"/>
    </location>
</feature>
<protein>
    <recommendedName>
        <fullName evidence="6">TOG domain-containing protein</fullName>
    </recommendedName>
</protein>
<dbReference type="STRING" id="3068.D8U5W6"/>
<feature type="region of interest" description="Disordered" evidence="1">
    <location>
        <begin position="887"/>
        <end position="913"/>
    </location>
</feature>
<evidence type="ECO:0000259" key="2">
    <source>
        <dbReference type="Pfam" id="PF24573"/>
    </source>
</evidence>
<dbReference type="InParanoid" id="D8U5W6"/>